<dbReference type="RefSeq" id="WP_196992934.1">
    <property type="nucleotide sequence ID" value="NZ_JADWYR010000009.1"/>
</dbReference>
<dbReference type="Gene3D" id="3.40.1350.10">
    <property type="match status" value="1"/>
</dbReference>
<protein>
    <submittedName>
        <fullName evidence="3">Restriction endonuclease</fullName>
    </submittedName>
</protein>
<evidence type="ECO:0000259" key="2">
    <source>
        <dbReference type="Pfam" id="PF14338"/>
    </source>
</evidence>
<feature type="domain" description="Restriction system protein Mrr-like N-terminal" evidence="2">
    <location>
        <begin position="6"/>
        <end position="91"/>
    </location>
</feature>
<dbReference type="InterPro" id="IPR007560">
    <property type="entry name" value="Restrct_endonuc_IV_Mrr"/>
</dbReference>
<dbReference type="Pfam" id="PF04471">
    <property type="entry name" value="Mrr_cat"/>
    <property type="match status" value="1"/>
</dbReference>
<dbReference type="InterPro" id="IPR025745">
    <property type="entry name" value="Mrr-like_N_dom"/>
</dbReference>
<dbReference type="EMBL" id="JADWYR010000009">
    <property type="protein sequence ID" value="MBG9378829.1"/>
    <property type="molecule type" value="Genomic_DNA"/>
</dbReference>
<evidence type="ECO:0000259" key="1">
    <source>
        <dbReference type="Pfam" id="PF04471"/>
    </source>
</evidence>
<dbReference type="InterPro" id="IPR011856">
    <property type="entry name" value="tRNA_endonuc-like_dom_sf"/>
</dbReference>
<evidence type="ECO:0000313" key="3">
    <source>
        <dbReference type="EMBL" id="MBG9378829.1"/>
    </source>
</evidence>
<dbReference type="Pfam" id="PF14338">
    <property type="entry name" value="Mrr_N"/>
    <property type="match status" value="1"/>
</dbReference>
<dbReference type="GO" id="GO:0009307">
    <property type="term" value="P:DNA restriction-modification system"/>
    <property type="evidence" value="ECO:0007669"/>
    <property type="project" value="InterPro"/>
</dbReference>
<keyword evidence="3" id="KW-0540">Nuclease</keyword>
<dbReference type="SUPFAM" id="SSF52980">
    <property type="entry name" value="Restriction endonuclease-like"/>
    <property type="match status" value="1"/>
</dbReference>
<dbReference type="InterPro" id="IPR011335">
    <property type="entry name" value="Restrct_endonuc-II-like"/>
</dbReference>
<dbReference type="InterPro" id="IPR052906">
    <property type="entry name" value="Type_IV_Methyl-Rstrct_Enzyme"/>
</dbReference>
<dbReference type="PANTHER" id="PTHR30015:SF7">
    <property type="entry name" value="TYPE IV METHYL-DIRECTED RESTRICTION ENZYME ECOKMRR"/>
    <property type="match status" value="1"/>
</dbReference>
<sequence length="310" mass="35729">MAIPDFQSFFYPVLKYSSEHNEISLNEIREFLTQHFTLSDEDKAERVPSGAQTKFDNRIYWTKSYFSKAKLIENTKRSHFKITDRGRSFLTKFTDYISINDLKTIGEFREFNEGTTSTDEQDTKITTIADTVAIIDTKTPLERLEESYQFIKRELASDLLEKIRGNTWQFFEDLVIDLMVKMGYGGSRNKVGESIKRTNDEGIDGIINEDKLGLDVIYLQAKMWKEETSIGRPEIQKFVGALHGQRAKKGVFITTSSFAKTAIEYVKSIDPKVILIDGETLTNLMIEYNVGVTGIETYQIKKIDLDYFEK</sequence>
<gene>
    <name evidence="3" type="ORF">I5907_21530</name>
</gene>
<dbReference type="PANTHER" id="PTHR30015">
    <property type="entry name" value="MRR RESTRICTION SYSTEM PROTEIN"/>
    <property type="match status" value="1"/>
</dbReference>
<reference evidence="3" key="1">
    <citation type="submission" date="2020-11" db="EMBL/GenBank/DDBJ databases">
        <title>Bacterial whole genome sequence for Panacibacter sp. DH6.</title>
        <authorList>
            <person name="Le V."/>
            <person name="Ko S."/>
            <person name="Ahn C.-Y."/>
            <person name="Oh H.-M."/>
        </authorList>
    </citation>
    <scope>NUCLEOTIDE SEQUENCE</scope>
    <source>
        <strain evidence="3">DH6</strain>
    </source>
</reference>
<dbReference type="GO" id="GO:0003677">
    <property type="term" value="F:DNA binding"/>
    <property type="evidence" value="ECO:0007669"/>
    <property type="project" value="InterPro"/>
</dbReference>
<accession>A0A931H0P3</accession>
<dbReference type="AlphaFoldDB" id="A0A931H0P3"/>
<comment type="caution">
    <text evidence="3">The sequence shown here is derived from an EMBL/GenBank/DDBJ whole genome shotgun (WGS) entry which is preliminary data.</text>
</comment>
<dbReference type="GO" id="GO:0015666">
    <property type="term" value="F:restriction endodeoxyribonuclease activity"/>
    <property type="evidence" value="ECO:0007669"/>
    <property type="project" value="TreeGrafter"/>
</dbReference>
<evidence type="ECO:0000313" key="4">
    <source>
        <dbReference type="Proteomes" id="UP000628448"/>
    </source>
</evidence>
<name>A0A931H0P3_9BACT</name>
<keyword evidence="3" id="KW-0378">Hydrolase</keyword>
<dbReference type="Proteomes" id="UP000628448">
    <property type="component" value="Unassembled WGS sequence"/>
</dbReference>
<feature type="domain" description="Restriction endonuclease type IV Mrr" evidence="1">
    <location>
        <begin position="165"/>
        <end position="285"/>
    </location>
</feature>
<organism evidence="3 4">
    <name type="scientific">Panacibacter microcysteis</name>
    <dbReference type="NCBI Taxonomy" id="2793269"/>
    <lineage>
        <taxon>Bacteria</taxon>
        <taxon>Pseudomonadati</taxon>
        <taxon>Bacteroidota</taxon>
        <taxon>Chitinophagia</taxon>
        <taxon>Chitinophagales</taxon>
        <taxon>Chitinophagaceae</taxon>
        <taxon>Panacibacter</taxon>
    </lineage>
</organism>
<keyword evidence="4" id="KW-1185">Reference proteome</keyword>
<proteinExistence type="predicted"/>
<keyword evidence="3" id="KW-0255">Endonuclease</keyword>